<keyword evidence="3" id="KW-1185">Reference proteome</keyword>
<evidence type="ECO:0000256" key="1">
    <source>
        <dbReference type="SAM" id="MobiDB-lite"/>
    </source>
</evidence>
<protein>
    <submittedName>
        <fullName evidence="2">Uncharacterized protein</fullName>
    </submittedName>
</protein>
<dbReference type="Proteomes" id="UP000284338">
    <property type="component" value="Unassembled WGS sequence"/>
</dbReference>
<proteinExistence type="predicted"/>
<dbReference type="EMBL" id="QYYG01000010">
    <property type="protein sequence ID" value="RJF53322.1"/>
    <property type="molecule type" value="Genomic_DNA"/>
</dbReference>
<evidence type="ECO:0000313" key="2">
    <source>
        <dbReference type="EMBL" id="RJF53322.1"/>
    </source>
</evidence>
<accession>A0AA92X4W0</accession>
<reference evidence="2 3" key="1">
    <citation type="submission" date="2018-09" db="EMBL/GenBank/DDBJ databases">
        <title>Draft genome of a novel serratia sp. strain with antifungal activity.</title>
        <authorList>
            <person name="Dichmann S.I."/>
            <person name="Park B.P."/>
            <person name="Pathiraja D."/>
            <person name="Choi I.-G."/>
            <person name="Stougaard P."/>
            <person name="Hennessy R.C."/>
        </authorList>
    </citation>
    <scope>NUCLEOTIDE SEQUENCE [LARGE SCALE GENOMIC DNA]</scope>
    <source>
        <strain evidence="2 3">S40</strain>
    </source>
</reference>
<organism evidence="2 3">
    <name type="scientific">Serratia inhibens</name>
    <dbReference type="NCBI Taxonomy" id="2338073"/>
    <lineage>
        <taxon>Bacteria</taxon>
        <taxon>Pseudomonadati</taxon>
        <taxon>Pseudomonadota</taxon>
        <taxon>Gammaproteobacteria</taxon>
        <taxon>Enterobacterales</taxon>
        <taxon>Yersiniaceae</taxon>
        <taxon>Serratia</taxon>
    </lineage>
</organism>
<name>A0AA92X4W0_9GAMM</name>
<comment type="caution">
    <text evidence="2">The sequence shown here is derived from an EMBL/GenBank/DDBJ whole genome shotgun (WGS) entry which is preliminary data.</text>
</comment>
<evidence type="ECO:0000313" key="3">
    <source>
        <dbReference type="Proteomes" id="UP000284338"/>
    </source>
</evidence>
<gene>
    <name evidence="2" type="ORF">D4100_22865</name>
</gene>
<dbReference type="AlphaFoldDB" id="A0AA92X4W0"/>
<sequence length="77" mass="8570">MMEIELSSVSVHGIRAARFEYSADTVRRDRCSYTPSTARQTGSESPHENQPQARTTFRTDASGNTDECFISAQISLI</sequence>
<feature type="compositionally biased region" description="Polar residues" evidence="1">
    <location>
        <begin position="33"/>
        <end position="63"/>
    </location>
</feature>
<feature type="region of interest" description="Disordered" evidence="1">
    <location>
        <begin position="30"/>
        <end position="63"/>
    </location>
</feature>